<accession>A0ABQ5KLN7</accession>
<comment type="caution">
    <text evidence="2">The sequence shown here is derived from an EMBL/GenBank/DDBJ whole genome shotgun (WGS) entry which is preliminary data.</text>
</comment>
<feature type="compositionally biased region" description="Basic and acidic residues" evidence="1">
    <location>
        <begin position="116"/>
        <end position="125"/>
    </location>
</feature>
<organism evidence="2 3">
    <name type="scientific">Aduncisulcus paluster</name>
    <dbReference type="NCBI Taxonomy" id="2918883"/>
    <lineage>
        <taxon>Eukaryota</taxon>
        <taxon>Metamonada</taxon>
        <taxon>Carpediemonas-like organisms</taxon>
        <taxon>Aduncisulcus</taxon>
    </lineage>
</organism>
<feature type="non-terminal residue" evidence="2">
    <location>
        <position position="1"/>
    </location>
</feature>
<evidence type="ECO:0000313" key="3">
    <source>
        <dbReference type="Proteomes" id="UP001057375"/>
    </source>
</evidence>
<dbReference type="Proteomes" id="UP001057375">
    <property type="component" value="Unassembled WGS sequence"/>
</dbReference>
<dbReference type="EMBL" id="BQXS01002912">
    <property type="protein sequence ID" value="GKT33427.1"/>
    <property type="molecule type" value="Genomic_DNA"/>
</dbReference>
<reference evidence="2" key="1">
    <citation type="submission" date="2022-03" db="EMBL/GenBank/DDBJ databases">
        <title>Draft genome sequence of Aduncisulcus paluster, a free-living microaerophilic Fornicata.</title>
        <authorList>
            <person name="Yuyama I."/>
            <person name="Kume K."/>
            <person name="Tamura T."/>
            <person name="Inagaki Y."/>
            <person name="Hashimoto T."/>
        </authorList>
    </citation>
    <scope>NUCLEOTIDE SEQUENCE</scope>
    <source>
        <strain evidence="2">NY0171</strain>
    </source>
</reference>
<feature type="compositionally biased region" description="Basic and acidic residues" evidence="1">
    <location>
        <begin position="57"/>
        <end position="75"/>
    </location>
</feature>
<proteinExistence type="predicted"/>
<evidence type="ECO:0000313" key="2">
    <source>
        <dbReference type="EMBL" id="GKT33427.1"/>
    </source>
</evidence>
<keyword evidence="3" id="KW-1185">Reference proteome</keyword>
<evidence type="ECO:0000256" key="1">
    <source>
        <dbReference type="SAM" id="MobiDB-lite"/>
    </source>
</evidence>
<name>A0ABQ5KLN7_9EUKA</name>
<sequence length="172" mass="19269">ERDRVVSCLHSELEEIRVRMGSIAKENVELKGQVKMLRQQMEEGRVCEEGRKVIGVSEKDREVKESDEMQREYRKLHLPTSTTSSRYGYPFSSLSGFTLSSPAKSNQSAHRMSFSSKDDRNKEIDVSSVGESEVMEGMLRVPAHTLRLSGMASGALFGNRESVTAHSSSPKK</sequence>
<feature type="region of interest" description="Disordered" evidence="1">
    <location>
        <begin position="57"/>
        <end position="136"/>
    </location>
</feature>
<feature type="compositionally biased region" description="Polar residues" evidence="1">
    <location>
        <begin position="79"/>
        <end position="115"/>
    </location>
</feature>
<protein>
    <submittedName>
        <fullName evidence="2">Uncharacterized protein</fullName>
    </submittedName>
</protein>
<gene>
    <name evidence="2" type="ORF">ADUPG1_002485</name>
</gene>